<sequence length="424" mass="49114">MLNKNSFKAVDKAHFTGSFIRPLADDYCFSNIPQFILDRFSGKRNSRLPLDVLGNLPRTYKKIVFFLIDGFGWRFFEKYKERYLFLKRFLTDGVVSKITTQFPSTTTAQITTIHTGAPTSHHGLYEWFYYEPELDAIIAPLLFSFAGKGRGNLTSTGINPKKLYPTGTFYKTLLKNEVVPSVFDHVSYVNSPYNRIIFDKALVIPYRTLPEALTNLSQVIQEEKRKSYYFFYFGDIDGICHQYGPNSPQLDAEVHSLLTNLEDNFMRVIYRKPKDCLFLVTADHGHIEADPKKTVYLDKEFPGIKKYLKTNKKGEFLVPAGSARDMFLYVHDKHLEKAVNYLQKKLQGIAEIYKTSYLIKQGFFGSKKPAKTFMDRVGNLVILPFANEMVWWSEKDKFKIQFLGHHGGLTREEMEIPFLLMNFD</sequence>
<protein>
    <submittedName>
        <fullName evidence="1">Phosphodiesterase</fullName>
    </submittedName>
</protein>
<dbReference type="Proteomes" id="UP000231198">
    <property type="component" value="Unassembled WGS sequence"/>
</dbReference>
<accession>A0A2H0WSC6</accession>
<evidence type="ECO:0000313" key="2">
    <source>
        <dbReference type="Proteomes" id="UP000231198"/>
    </source>
</evidence>
<dbReference type="PANTHER" id="PTHR10151">
    <property type="entry name" value="ECTONUCLEOTIDE PYROPHOSPHATASE/PHOSPHODIESTERASE"/>
    <property type="match status" value="1"/>
</dbReference>
<gene>
    <name evidence="1" type="ORF">COT62_03275</name>
</gene>
<evidence type="ECO:0000313" key="1">
    <source>
        <dbReference type="EMBL" id="PIS15515.1"/>
    </source>
</evidence>
<proteinExistence type="predicted"/>
<dbReference type="AlphaFoldDB" id="A0A2H0WSC6"/>
<dbReference type="InterPro" id="IPR017850">
    <property type="entry name" value="Alkaline_phosphatase_core_sf"/>
</dbReference>
<comment type="caution">
    <text evidence="1">The sequence shown here is derived from an EMBL/GenBank/DDBJ whole genome shotgun (WGS) entry which is preliminary data.</text>
</comment>
<dbReference type="Gene3D" id="3.40.720.10">
    <property type="entry name" value="Alkaline Phosphatase, subunit A"/>
    <property type="match status" value="1"/>
</dbReference>
<name>A0A2H0WSC6_9BACT</name>
<organism evidence="1 2">
    <name type="scientific">Candidatus Roizmanbacteria bacterium CG09_land_8_20_14_0_10_41_9</name>
    <dbReference type="NCBI Taxonomy" id="1974850"/>
    <lineage>
        <taxon>Bacteria</taxon>
        <taxon>Candidatus Roizmaniibacteriota</taxon>
    </lineage>
</organism>
<dbReference type="GO" id="GO:0016787">
    <property type="term" value="F:hydrolase activity"/>
    <property type="evidence" value="ECO:0007669"/>
    <property type="project" value="UniProtKB-ARBA"/>
</dbReference>
<dbReference type="InterPro" id="IPR002591">
    <property type="entry name" value="Phosphodiest/P_Trfase"/>
</dbReference>
<reference evidence="2" key="1">
    <citation type="submission" date="2017-09" db="EMBL/GenBank/DDBJ databases">
        <title>Depth-based differentiation of microbial function through sediment-hosted aquifers and enrichment of novel symbionts in the deep terrestrial subsurface.</title>
        <authorList>
            <person name="Probst A.J."/>
            <person name="Ladd B."/>
            <person name="Jarett J.K."/>
            <person name="Geller-Mcgrath D.E."/>
            <person name="Sieber C.M.K."/>
            <person name="Emerson J.B."/>
            <person name="Anantharaman K."/>
            <person name="Thomas B.C."/>
            <person name="Malmstrom R."/>
            <person name="Stieglmeier M."/>
            <person name="Klingl A."/>
            <person name="Woyke T."/>
            <person name="Ryan C.M."/>
            <person name="Banfield J.F."/>
        </authorList>
    </citation>
    <scope>NUCLEOTIDE SEQUENCE [LARGE SCALE GENOMIC DNA]</scope>
</reference>
<dbReference type="PANTHER" id="PTHR10151:SF120">
    <property type="entry name" value="BIS(5'-ADENOSYL)-TRIPHOSPHATASE"/>
    <property type="match status" value="1"/>
</dbReference>
<dbReference type="Pfam" id="PF01663">
    <property type="entry name" value="Phosphodiest"/>
    <property type="match status" value="1"/>
</dbReference>
<dbReference type="SUPFAM" id="SSF53649">
    <property type="entry name" value="Alkaline phosphatase-like"/>
    <property type="match status" value="1"/>
</dbReference>
<dbReference type="EMBL" id="PEZG01000071">
    <property type="protein sequence ID" value="PIS15515.1"/>
    <property type="molecule type" value="Genomic_DNA"/>
</dbReference>